<name>A0A2J7WFC1_9CHLO</name>
<evidence type="ECO:0000313" key="2">
    <source>
        <dbReference type="Proteomes" id="UP000236333"/>
    </source>
</evidence>
<protein>
    <submittedName>
        <fullName evidence="1">Uncharacterized protein</fullName>
    </submittedName>
</protein>
<reference evidence="1 2" key="1">
    <citation type="journal article" date="2017" name="Mol. Biol. Evol.">
        <title>The 4-celled Tetrabaena socialis nuclear genome reveals the essential components for genetic control of cell number at the origin of multicellularity in the volvocine lineage.</title>
        <authorList>
            <person name="Featherston J."/>
            <person name="Arakaki Y."/>
            <person name="Hanschen E.R."/>
            <person name="Ferris P.J."/>
            <person name="Michod R.E."/>
            <person name="Olson B.J.S.C."/>
            <person name="Nozaki H."/>
            <person name="Durand P.M."/>
        </authorList>
    </citation>
    <scope>NUCLEOTIDE SEQUENCE [LARGE SCALE GENOMIC DNA]</scope>
    <source>
        <strain evidence="1 2">NIES-571</strain>
    </source>
</reference>
<sequence length="67" mass="7734">ELNARLLNIVKAGEKKMPLPEIALGMQGIKVSITASAHNGWRNHELVKLRIRDRRKTAKKYLPYIRK</sequence>
<comment type="caution">
    <text evidence="1">The sequence shown here is derived from an EMBL/GenBank/DDBJ whole genome shotgun (WGS) entry which is preliminary data.</text>
</comment>
<keyword evidence="2" id="KW-1185">Reference proteome</keyword>
<dbReference type="Gene3D" id="3.30.110.60">
    <property type="entry name" value="YhbY-like"/>
    <property type="match status" value="1"/>
</dbReference>
<proteinExistence type="predicted"/>
<dbReference type="InterPro" id="IPR035920">
    <property type="entry name" value="YhbY-like_sf"/>
</dbReference>
<gene>
    <name evidence="1" type="ORF">TSOC_015464</name>
</gene>
<feature type="non-terminal residue" evidence="1">
    <location>
        <position position="67"/>
    </location>
</feature>
<dbReference type="Proteomes" id="UP000236333">
    <property type="component" value="Unassembled WGS sequence"/>
</dbReference>
<accession>A0A2J7WFC1</accession>
<dbReference type="EMBL" id="PGGS01005656">
    <property type="protein sequence ID" value="PNG62225.1"/>
    <property type="molecule type" value="Genomic_DNA"/>
</dbReference>
<dbReference type="OrthoDB" id="551352at2759"/>
<dbReference type="AlphaFoldDB" id="A0A2J7WFC1"/>
<organism evidence="1 2">
    <name type="scientific">Tetrabaena socialis</name>
    <dbReference type="NCBI Taxonomy" id="47790"/>
    <lineage>
        <taxon>Eukaryota</taxon>
        <taxon>Viridiplantae</taxon>
        <taxon>Chlorophyta</taxon>
        <taxon>core chlorophytes</taxon>
        <taxon>Chlorophyceae</taxon>
        <taxon>CS clade</taxon>
        <taxon>Chlamydomonadales</taxon>
        <taxon>Tetrabaenaceae</taxon>
        <taxon>Tetrabaena</taxon>
    </lineage>
</organism>
<feature type="non-terminal residue" evidence="1">
    <location>
        <position position="1"/>
    </location>
</feature>
<evidence type="ECO:0000313" key="1">
    <source>
        <dbReference type="EMBL" id="PNG62225.1"/>
    </source>
</evidence>